<evidence type="ECO:0000313" key="2">
    <source>
        <dbReference type="Proteomes" id="UP000431269"/>
    </source>
</evidence>
<dbReference type="AlphaFoldDB" id="A0A6I6MTC0"/>
<evidence type="ECO:0000313" key="1">
    <source>
        <dbReference type="EMBL" id="QGZ96608.1"/>
    </source>
</evidence>
<proteinExistence type="predicted"/>
<keyword evidence="2" id="KW-1185">Reference proteome</keyword>
<accession>A0A6I6MTC0</accession>
<protein>
    <recommendedName>
        <fullName evidence="3">N-acetyltransferase domain-containing protein</fullName>
    </recommendedName>
</protein>
<evidence type="ECO:0008006" key="3">
    <source>
        <dbReference type="Google" id="ProtNLM"/>
    </source>
</evidence>
<name>A0A6I6MTC0_9CAUL</name>
<organism evidence="1 2">
    <name type="scientific">Terricaulis silvestris</name>
    <dbReference type="NCBI Taxonomy" id="2686094"/>
    <lineage>
        <taxon>Bacteria</taxon>
        <taxon>Pseudomonadati</taxon>
        <taxon>Pseudomonadota</taxon>
        <taxon>Alphaproteobacteria</taxon>
        <taxon>Caulobacterales</taxon>
        <taxon>Caulobacteraceae</taxon>
        <taxon>Terricaulis</taxon>
    </lineage>
</organism>
<sequence length="191" mass="20484">MQAETAFMAGPQEIRSFMHARGFAPCDTKTDTEALRQLACRLIPGAIASTAVLADAHRRTGHSLFLCRENGRPTAFIACLSLTRAGANAIRSGRFDGLAIAPEWIAPFGPLVHAGYIWGLGGVTRRATFSAMRALRIMRQRFFSHIDLFARASTPEGRRIMAGFGYRAAAGPDPDVMLAPAIGPAALARAS</sequence>
<dbReference type="EMBL" id="CP047045">
    <property type="protein sequence ID" value="QGZ96608.1"/>
    <property type="molecule type" value="Genomic_DNA"/>
</dbReference>
<dbReference type="Proteomes" id="UP000431269">
    <property type="component" value="Chromosome"/>
</dbReference>
<gene>
    <name evidence="1" type="ORF">DSM104635_03468</name>
</gene>
<dbReference type="RefSeq" id="WP_158767387.1">
    <property type="nucleotide sequence ID" value="NZ_CP047045.1"/>
</dbReference>
<dbReference type="KEGG" id="tsv:DSM104635_03468"/>
<reference evidence="2" key="1">
    <citation type="submission" date="2019-12" db="EMBL/GenBank/DDBJ databases">
        <title>Complete genome of Terracaulis silvestris 0127_4.</title>
        <authorList>
            <person name="Vieira S."/>
            <person name="Riedel T."/>
            <person name="Sproer C."/>
            <person name="Pascual J."/>
            <person name="Boedeker C."/>
            <person name="Overmann J."/>
        </authorList>
    </citation>
    <scope>NUCLEOTIDE SEQUENCE [LARGE SCALE GENOMIC DNA]</scope>
    <source>
        <strain evidence="2">0127_4</strain>
    </source>
</reference>